<keyword evidence="3" id="KW-1185">Reference proteome</keyword>
<reference evidence="2 3" key="1">
    <citation type="submission" date="2020-08" db="EMBL/GenBank/DDBJ databases">
        <title>A Genomic Blueprint of the Chicken Gut Microbiome.</title>
        <authorList>
            <person name="Gilroy R."/>
            <person name="Ravi A."/>
            <person name="Getino M."/>
            <person name="Pursley I."/>
            <person name="Horton D.L."/>
            <person name="Alikhan N.-F."/>
            <person name="Baker D."/>
            <person name="Gharbi K."/>
            <person name="Hall N."/>
            <person name="Watson M."/>
            <person name="Adriaenssens E.M."/>
            <person name="Foster-Nyarko E."/>
            <person name="Jarju S."/>
            <person name="Secka A."/>
            <person name="Antonio M."/>
            <person name="Oren A."/>
            <person name="Chaudhuri R."/>
            <person name="La Ragione R.M."/>
            <person name="Hildebrand F."/>
            <person name="Pallen M.J."/>
        </authorList>
    </citation>
    <scope>NUCLEOTIDE SEQUENCE [LARGE SCALE GENOMIC DNA]</scope>
    <source>
        <strain evidence="2 3">Sa2BVA9</strain>
    </source>
</reference>
<proteinExistence type="predicted"/>
<evidence type="ECO:0000313" key="3">
    <source>
        <dbReference type="Proteomes" id="UP000608071"/>
    </source>
</evidence>
<evidence type="ECO:0000259" key="1">
    <source>
        <dbReference type="Pfam" id="PF14024"/>
    </source>
</evidence>
<feature type="domain" description="DUF4240" evidence="1">
    <location>
        <begin position="3"/>
        <end position="132"/>
    </location>
</feature>
<name>A0ABR8T4Y9_9BACL</name>
<dbReference type="Pfam" id="PF14024">
    <property type="entry name" value="DUF4240"/>
    <property type="match status" value="1"/>
</dbReference>
<accession>A0ABR8T4Y9</accession>
<organism evidence="2 3">
    <name type="scientific">Paenibacillus gallinarum</name>
    <dbReference type="NCBI Taxonomy" id="2762232"/>
    <lineage>
        <taxon>Bacteria</taxon>
        <taxon>Bacillati</taxon>
        <taxon>Bacillota</taxon>
        <taxon>Bacilli</taxon>
        <taxon>Bacillales</taxon>
        <taxon>Paenibacillaceae</taxon>
        <taxon>Paenibacillus</taxon>
    </lineage>
</organism>
<gene>
    <name evidence="2" type="ORF">H9647_20050</name>
</gene>
<dbReference type="Proteomes" id="UP000608071">
    <property type="component" value="Unassembled WGS sequence"/>
</dbReference>
<dbReference type="InterPro" id="IPR025334">
    <property type="entry name" value="DUF4240"/>
</dbReference>
<protein>
    <submittedName>
        <fullName evidence="2">DUF4240 domain-containing protein</fullName>
    </submittedName>
</protein>
<dbReference type="RefSeq" id="WP_191803370.1">
    <property type="nucleotide sequence ID" value="NZ_JACSQL010000011.1"/>
</dbReference>
<dbReference type="EMBL" id="JACSQL010000011">
    <property type="protein sequence ID" value="MBD7970364.1"/>
    <property type="molecule type" value="Genomic_DNA"/>
</dbReference>
<comment type="caution">
    <text evidence="2">The sequence shown here is derived from an EMBL/GenBank/DDBJ whole genome shotgun (WGS) entry which is preliminary data.</text>
</comment>
<evidence type="ECO:0000313" key="2">
    <source>
        <dbReference type="EMBL" id="MBD7970364.1"/>
    </source>
</evidence>
<sequence length="263" mass="30043">MEKLLWQIIEESKEGKEYCLPDKQFLNLSRILMGYDKDTILSLEKLWIEKLESFKVPEFDLLHSSKGGIVNAGDDGFYLDFRSWLLGQGYDLYQNFIVRKHVAVLEYVAKNQVHKNDLRFESLWYAFSSALEKIETGTEFTIGEIRSVITLSSGKYKVTELRVQDQKVGYRVIFNVERISNGAKTLWAFDIPLDILNDLDDYMIPPEERDLLDKVSKLRCLDLVPHGDIFISEKGLQTGIEAISLKGQGYAASFVIGGVSGRI</sequence>